<evidence type="ECO:0000256" key="2">
    <source>
        <dbReference type="ARBA" id="ARBA00022723"/>
    </source>
</evidence>
<dbReference type="SUPFAM" id="SSF56784">
    <property type="entry name" value="HAD-like"/>
    <property type="match status" value="1"/>
</dbReference>
<dbReference type="InterPro" id="IPR023214">
    <property type="entry name" value="HAD_sf"/>
</dbReference>
<dbReference type="SFLD" id="SFLDG01129">
    <property type="entry name" value="C1.5:_HAD__Beta-PGM__Phosphata"/>
    <property type="match status" value="1"/>
</dbReference>
<dbReference type="InterPro" id="IPR036412">
    <property type="entry name" value="HAD-like_sf"/>
</dbReference>
<reference evidence="5" key="1">
    <citation type="journal article" date="2020" name="Nature">
        <title>Giant virus diversity and host interactions through global metagenomics.</title>
        <authorList>
            <person name="Schulz F."/>
            <person name="Roux S."/>
            <person name="Paez-Espino D."/>
            <person name="Jungbluth S."/>
            <person name="Walsh D.A."/>
            <person name="Denef V.J."/>
            <person name="McMahon K.D."/>
            <person name="Konstantinidis K.T."/>
            <person name="Eloe-Fadrosh E.A."/>
            <person name="Kyrpides N.C."/>
            <person name="Woyke T."/>
        </authorList>
    </citation>
    <scope>NUCLEOTIDE SEQUENCE</scope>
    <source>
        <strain evidence="5">GVMAG-S-1035231-58</strain>
    </source>
</reference>
<accession>A0A6C0M0G7</accession>
<dbReference type="EMBL" id="MN740639">
    <property type="protein sequence ID" value="QHU36556.1"/>
    <property type="molecule type" value="Genomic_DNA"/>
</dbReference>
<dbReference type="GO" id="GO:0046872">
    <property type="term" value="F:metal ion binding"/>
    <property type="evidence" value="ECO:0007669"/>
    <property type="project" value="UniProtKB-KW"/>
</dbReference>
<keyword evidence="3" id="KW-0460">Magnesium</keyword>
<sequence length="194" mass="21786">MELVVFDLDGVLLDFCEIHYQTLNDAIRAMAGPEYEISRDEHNTVYNGRNTRSKLKLLAERMGLPRGLEESIFWEKQRLTLEALARVEPSSKLIEYFTALKASGVKIACASNSVRATVDTALRALGIDKYFDFTLSNEDVVHPKPNPEIYLRCHLIAGVRPDQTLIYEDSPIGLEAATASGSWVRVVKTPQVFL</sequence>
<evidence type="ECO:0000256" key="3">
    <source>
        <dbReference type="ARBA" id="ARBA00022842"/>
    </source>
</evidence>
<evidence type="ECO:0000256" key="1">
    <source>
        <dbReference type="ARBA" id="ARBA00001946"/>
    </source>
</evidence>
<dbReference type="CDD" id="cd07505">
    <property type="entry name" value="HAD_BPGM-like"/>
    <property type="match status" value="1"/>
</dbReference>
<dbReference type="NCBIfam" id="TIGR01509">
    <property type="entry name" value="HAD-SF-IA-v3"/>
    <property type="match status" value="1"/>
</dbReference>
<evidence type="ECO:0000313" key="5">
    <source>
        <dbReference type="EMBL" id="QHU36556.1"/>
    </source>
</evidence>
<dbReference type="SFLD" id="SFLDS00003">
    <property type="entry name" value="Haloacid_Dehalogenase"/>
    <property type="match status" value="1"/>
</dbReference>
<dbReference type="PANTHER" id="PTHR46193:SF18">
    <property type="entry name" value="HEXITOL PHOSPHATASE B"/>
    <property type="match status" value="1"/>
</dbReference>
<comment type="cofactor">
    <cofactor evidence="1">
        <name>Mg(2+)</name>
        <dbReference type="ChEBI" id="CHEBI:18420"/>
    </cofactor>
</comment>
<name>A0A6C0M0G7_9ZZZZ</name>
<keyword evidence="2" id="KW-0479">Metal-binding</keyword>
<protein>
    <submittedName>
        <fullName evidence="5">Uncharacterized protein</fullName>
    </submittedName>
</protein>
<dbReference type="GO" id="GO:0003824">
    <property type="term" value="F:catalytic activity"/>
    <property type="evidence" value="ECO:0007669"/>
    <property type="project" value="UniProtKB-ARBA"/>
</dbReference>
<organism evidence="5">
    <name type="scientific">viral metagenome</name>
    <dbReference type="NCBI Taxonomy" id="1070528"/>
    <lineage>
        <taxon>unclassified sequences</taxon>
        <taxon>metagenomes</taxon>
        <taxon>organismal metagenomes</taxon>
    </lineage>
</organism>
<dbReference type="InterPro" id="IPR051600">
    <property type="entry name" value="Beta-PGM-like"/>
</dbReference>
<dbReference type="AlphaFoldDB" id="A0A6C0M0G7"/>
<dbReference type="Gene3D" id="1.10.150.240">
    <property type="entry name" value="Putative phosphatase, domain 2"/>
    <property type="match status" value="1"/>
</dbReference>
<dbReference type="InterPro" id="IPR006439">
    <property type="entry name" value="HAD-SF_hydro_IA"/>
</dbReference>
<dbReference type="Pfam" id="PF00702">
    <property type="entry name" value="Hydrolase"/>
    <property type="match status" value="1"/>
</dbReference>
<keyword evidence="4" id="KW-0119">Carbohydrate metabolism</keyword>
<dbReference type="InterPro" id="IPR023198">
    <property type="entry name" value="PGP-like_dom2"/>
</dbReference>
<dbReference type="PANTHER" id="PTHR46193">
    <property type="entry name" value="6-PHOSPHOGLUCONATE PHOSPHATASE"/>
    <property type="match status" value="1"/>
</dbReference>
<dbReference type="Gene3D" id="3.40.50.1000">
    <property type="entry name" value="HAD superfamily/HAD-like"/>
    <property type="match status" value="1"/>
</dbReference>
<proteinExistence type="predicted"/>
<dbReference type="PRINTS" id="PR00413">
    <property type="entry name" value="HADHALOGNASE"/>
</dbReference>
<evidence type="ECO:0000256" key="4">
    <source>
        <dbReference type="ARBA" id="ARBA00023277"/>
    </source>
</evidence>